<name>A0ABW3KF92_9GAMM</name>
<evidence type="ECO:0000313" key="4">
    <source>
        <dbReference type="Proteomes" id="UP001597048"/>
    </source>
</evidence>
<protein>
    <submittedName>
        <fullName evidence="3">ISAs1 family transposase</fullName>
    </submittedName>
</protein>
<dbReference type="Pfam" id="PF13808">
    <property type="entry name" value="DDE_Tnp_1_assoc"/>
    <property type="match status" value="1"/>
</dbReference>
<dbReference type="InterPro" id="IPR051698">
    <property type="entry name" value="Transposase_11-like"/>
</dbReference>
<feature type="domain" description="H repeat-associated protein N-terminal" evidence="2">
    <location>
        <begin position="7"/>
        <end position="94"/>
    </location>
</feature>
<dbReference type="Pfam" id="PF01609">
    <property type="entry name" value="DDE_Tnp_1"/>
    <property type="match status" value="1"/>
</dbReference>
<comment type="caution">
    <text evidence="3">The sequence shown here is derived from an EMBL/GenBank/DDBJ whole genome shotgun (WGS) entry which is preliminary data.</text>
</comment>
<dbReference type="NCBIfam" id="NF033564">
    <property type="entry name" value="transpos_ISAs1"/>
    <property type="match status" value="1"/>
</dbReference>
<dbReference type="InterPro" id="IPR002559">
    <property type="entry name" value="Transposase_11"/>
</dbReference>
<reference evidence="4" key="1">
    <citation type="journal article" date="2019" name="Int. J. Syst. Evol. Microbiol.">
        <title>The Global Catalogue of Microorganisms (GCM) 10K type strain sequencing project: providing services to taxonomists for standard genome sequencing and annotation.</title>
        <authorList>
            <consortium name="The Broad Institute Genomics Platform"/>
            <consortium name="The Broad Institute Genome Sequencing Center for Infectious Disease"/>
            <person name="Wu L."/>
            <person name="Ma J."/>
        </authorList>
    </citation>
    <scope>NUCLEOTIDE SEQUENCE [LARGE SCALE GENOMIC DNA]</scope>
    <source>
        <strain evidence="4">CCUG 60525</strain>
    </source>
</reference>
<feature type="domain" description="Transposase IS4-like" evidence="1">
    <location>
        <begin position="103"/>
        <end position="341"/>
    </location>
</feature>
<dbReference type="PANTHER" id="PTHR30298">
    <property type="entry name" value="H REPEAT-ASSOCIATED PREDICTED TRANSPOSASE"/>
    <property type="match status" value="1"/>
</dbReference>
<sequence>MNGLSLLDHLSIIHDPRQQWKVEHKLSNILFLAIVAVIGGAEGWEEIQDFGVDHFDWLQQYGDFDNGIPVHDTIARVMDMISAKQLQKSFATWMRDCHIATEGEVIAIDGKTLRGTYDKGRRQGMIHMVSAFSAANQVVLGQVKTAEKSNEITAIPKLLELLNIRGCLVTIDAMGCQKAIAKKVLNKDADYLLSVKSNQPSLEAAFDNYFKLEMLQSDEGDTYSTKEQGHGRVETRLCLVNDDLSVLGDLEFEWPELKTMGIVAAIRQEKGQPATDISIRYYISSAKLTSKQLLEASRAHWSIESQLHWRLDVGMSEDNCRIRRDEAGENFAAIRHIAFNLLNSDTSFKAGLKRKQKRAGRNSDYLARVLMGQGVS</sequence>
<dbReference type="Proteomes" id="UP001597048">
    <property type="component" value="Unassembled WGS sequence"/>
</dbReference>
<dbReference type="RefSeq" id="WP_379557464.1">
    <property type="nucleotide sequence ID" value="NZ_JBHTJS010000014.1"/>
</dbReference>
<gene>
    <name evidence="3" type="ORF">ACFQ1C_04850</name>
</gene>
<keyword evidence="4" id="KW-1185">Reference proteome</keyword>
<dbReference type="InterPro" id="IPR032806">
    <property type="entry name" value="YbfD_N"/>
</dbReference>
<proteinExistence type="predicted"/>
<dbReference type="PANTHER" id="PTHR30298:SF0">
    <property type="entry name" value="PROTEIN YBFL-RELATED"/>
    <property type="match status" value="1"/>
</dbReference>
<evidence type="ECO:0000259" key="1">
    <source>
        <dbReference type="Pfam" id="PF01609"/>
    </source>
</evidence>
<organism evidence="3 4">
    <name type="scientific">Oceanisphaera ostreae</name>
    <dbReference type="NCBI Taxonomy" id="914151"/>
    <lineage>
        <taxon>Bacteria</taxon>
        <taxon>Pseudomonadati</taxon>
        <taxon>Pseudomonadota</taxon>
        <taxon>Gammaproteobacteria</taxon>
        <taxon>Aeromonadales</taxon>
        <taxon>Aeromonadaceae</taxon>
        <taxon>Oceanisphaera</taxon>
    </lineage>
</organism>
<dbReference type="EMBL" id="JBHTJS010000014">
    <property type="protein sequence ID" value="MFD1007487.1"/>
    <property type="molecule type" value="Genomic_DNA"/>
</dbReference>
<dbReference type="InterPro" id="IPR047647">
    <property type="entry name" value="ISAs1_transpos"/>
</dbReference>
<evidence type="ECO:0000259" key="2">
    <source>
        <dbReference type="Pfam" id="PF13808"/>
    </source>
</evidence>
<accession>A0ABW3KF92</accession>
<evidence type="ECO:0000313" key="3">
    <source>
        <dbReference type="EMBL" id="MFD1007487.1"/>
    </source>
</evidence>